<feature type="region of interest" description="Disordered" evidence="2">
    <location>
        <begin position="963"/>
        <end position="998"/>
    </location>
</feature>
<dbReference type="GO" id="GO:0031380">
    <property type="term" value="C:nuclear RNA-directed RNA polymerase complex"/>
    <property type="evidence" value="ECO:0007669"/>
    <property type="project" value="TreeGrafter"/>
</dbReference>
<evidence type="ECO:0000259" key="3">
    <source>
        <dbReference type="Pfam" id="PF05183"/>
    </source>
</evidence>
<dbReference type="GO" id="GO:0030422">
    <property type="term" value="P:siRNA processing"/>
    <property type="evidence" value="ECO:0007669"/>
    <property type="project" value="TreeGrafter"/>
</dbReference>
<keyword evidence="5" id="KW-1185">Reference proteome</keyword>
<dbReference type="Pfam" id="PF05183">
    <property type="entry name" value="RdRP"/>
    <property type="match status" value="1"/>
</dbReference>
<dbReference type="GO" id="GO:0003968">
    <property type="term" value="F:RNA-directed RNA polymerase activity"/>
    <property type="evidence" value="ECO:0007669"/>
    <property type="project" value="UniProtKB-KW"/>
</dbReference>
<feature type="compositionally biased region" description="Basic and acidic residues" evidence="2">
    <location>
        <begin position="921"/>
        <end position="935"/>
    </location>
</feature>
<gene>
    <name evidence="4" type="ORF">FGO68_gene10314</name>
</gene>
<keyword evidence="1" id="KW-0175">Coiled coil</keyword>
<dbReference type="Proteomes" id="UP000785679">
    <property type="component" value="Unassembled WGS sequence"/>
</dbReference>
<accession>A0A8J8T8Z6</accession>
<evidence type="ECO:0000313" key="5">
    <source>
        <dbReference type="Proteomes" id="UP000785679"/>
    </source>
</evidence>
<feature type="region of interest" description="Disordered" evidence="2">
    <location>
        <begin position="53"/>
        <end position="91"/>
    </location>
</feature>
<feature type="compositionally biased region" description="Basic and acidic residues" evidence="2">
    <location>
        <begin position="963"/>
        <end position="973"/>
    </location>
</feature>
<dbReference type="InterPro" id="IPR057596">
    <property type="entry name" value="RDRP_core"/>
</dbReference>
<dbReference type="EMBL" id="RRYP01000746">
    <property type="protein sequence ID" value="TNV86912.1"/>
    <property type="molecule type" value="Genomic_DNA"/>
</dbReference>
<reference evidence="4" key="1">
    <citation type="submission" date="2019-06" db="EMBL/GenBank/DDBJ databases">
        <authorList>
            <person name="Zheng W."/>
        </authorList>
    </citation>
    <scope>NUCLEOTIDE SEQUENCE</scope>
    <source>
        <strain evidence="4">QDHG01</strain>
    </source>
</reference>
<dbReference type="InterPro" id="IPR007855">
    <property type="entry name" value="RDRP"/>
</dbReference>
<feature type="region of interest" description="Disordered" evidence="2">
    <location>
        <begin position="921"/>
        <end position="950"/>
    </location>
</feature>
<dbReference type="OrthoDB" id="412229at2759"/>
<dbReference type="PANTHER" id="PTHR23079">
    <property type="entry name" value="RNA-DEPENDENT RNA POLYMERASE"/>
    <property type="match status" value="1"/>
</dbReference>
<name>A0A8J8T8Z6_HALGN</name>
<dbReference type="PANTHER" id="PTHR23079:SF55">
    <property type="entry name" value="RNA-DIRECTED RNA POLYMERASE"/>
    <property type="match status" value="1"/>
</dbReference>
<evidence type="ECO:0000256" key="1">
    <source>
        <dbReference type="SAM" id="Coils"/>
    </source>
</evidence>
<comment type="caution">
    <text evidence="4">The sequence shown here is derived from an EMBL/GenBank/DDBJ whole genome shotgun (WGS) entry which is preliminary data.</text>
</comment>
<feature type="coiled-coil region" evidence="1">
    <location>
        <begin position="1411"/>
        <end position="1438"/>
    </location>
</feature>
<feature type="region of interest" description="Disordered" evidence="2">
    <location>
        <begin position="1"/>
        <end position="34"/>
    </location>
</feature>
<sequence length="1563" mass="182083">MNDQDYEEDSHKRRPALSKASDSHSQKSNPLMMHQMLRGQISPRSMLSDMQEDFEHQKPQIKKRGPIARSEKSAEEITVGSTGYEGSKHGAAQIESEYARAAVTREQMAKAGEVTPSMFFQEYAAPKPFRVKSKELLDLFVSCMSKKEMLKDKMLGNKKAPKTADEHYTIFDKPQHFSLGTYNYKAEAGHNIIEYVPLYPDLYTYHDLAKDKHHQIKAYCTRVTLDRNKKMRNTSAQFKEFDSMKIQFRESYQCKETGYFKETKYQMDIPFENIAKLVFTNLDRDKYRMMVVLRKPAKVFLNENKEFLQAISPFAFRRSQKQKSWDGKEYTQYLPDSERAFLNSWNVKQIIYVEGNLQITTNIESIISDIKNSDIISKVQYQSNRYEEEINLGNAEQKKKIEMVYYLSSSDPSERSPELQALHQLLLENNDRFNELLDSMIIPLRFSFMALLCARKATIFSRELIDLMENLLKENECFRKARDDGEIDEYLKSDASMVNVLRTTYTLDDMAALPQLKARPNELRNHKAKYQKTLLKTLEYRLEHSDSLDAEINKEANKLLSVQMYRLRRVFLTQTLVHFAPLQREETHRVIRKYQKFKEYFYRLTLTTEYLDKMHFGNDKMRHVLDYMIGVMGEGIQIGKDGQSKIVNYSNSQLKNHSVWMLMESKIPDIQYDSIISQLGKFSDSDGMLKMYARRGQCFTTTKQIIDLEMGKHILKIDDIKRVREDIDERDKEQKKIVEYYTFTDGCGNISAALCDEINIKFGLLKCSAYQVRLGGAKGVLMFKRFEKEEQYKNDQLLVELRPSQLKFETTDYPLEVIRCATFSQGYLNRQVILLLSNLGVPDEVFTKLLDDAMRSLKPRAVLNNLKKIYQRCKLESSKSSKSEKSRRELAAELDLFFGPSKIFGNIFKLAMIKTFQQGEEIKQEEEKKREDGEPARVASVRQQPRGAGAADEIALLERQREEGVHYDEEQKSPQKHAGKSAHDDFRSAHTADPTRRPVFDMVQEPIFESIIRTMVLGNAVNLKKKARIKVNNACVLIGCCDERGFLEEGEVFIQYYRQSYEEETGLEQLVKSQKDKEDRIIETAALGIQKINETEFVKGNVLVTKNPCSHPGDIRLLKAIGRDHPHFDYFKKDYVNVIIFSTKGKRPEQHKMSGGDLDGDVYMAIWNEEILKCFSPPFSPLAIIKEPANYKKYEADADVKSDKIEDHIKRYFQKDNLGTLSNLHLALCDQISKDGAKFDEVEGYKDKIFHLSWLISIAVDFAKHGKCVNKEQYADIEKLLTQWPDFMEGGGKSQTPVVESQNVLGKIYRRVDCKELYKEVILADFDRSVNLNYRINKYLLGDESTLRHDHIPGWLQYVDIAFQDYVMPITDELKRLMVQYKILNEGELFCTNLSFNLEDENLSKMIGDPGNKDEDAVKALNNKIKELQDSYIAKMNDFIKRKRVEGKDLARAIYFAAYFNKNNAEYADFIFKCWMISRDEPTPSLENRQILNDIQKFKNKWIEWRESQGFNEDMYEEMKDYQKYRKTLKKGKSESAEKIMVILAHKQFFSIPWLICYNQYLA</sequence>
<dbReference type="GO" id="GO:0003723">
    <property type="term" value="F:RNA binding"/>
    <property type="evidence" value="ECO:0007669"/>
    <property type="project" value="UniProtKB-KW"/>
</dbReference>
<protein>
    <recommendedName>
        <fullName evidence="3">RDRP core domain-containing protein</fullName>
    </recommendedName>
</protein>
<evidence type="ECO:0000256" key="2">
    <source>
        <dbReference type="SAM" id="MobiDB-lite"/>
    </source>
</evidence>
<feature type="compositionally biased region" description="Basic and acidic residues" evidence="2">
    <location>
        <begin position="981"/>
        <end position="998"/>
    </location>
</feature>
<proteinExistence type="predicted"/>
<feature type="domain" description="RDRP core" evidence="3">
    <location>
        <begin position="573"/>
        <end position="1312"/>
    </location>
</feature>
<evidence type="ECO:0000313" key="4">
    <source>
        <dbReference type="EMBL" id="TNV86912.1"/>
    </source>
</evidence>
<organism evidence="4 5">
    <name type="scientific">Halteria grandinella</name>
    <dbReference type="NCBI Taxonomy" id="5974"/>
    <lineage>
        <taxon>Eukaryota</taxon>
        <taxon>Sar</taxon>
        <taxon>Alveolata</taxon>
        <taxon>Ciliophora</taxon>
        <taxon>Intramacronucleata</taxon>
        <taxon>Spirotrichea</taxon>
        <taxon>Stichotrichia</taxon>
        <taxon>Sporadotrichida</taxon>
        <taxon>Halteriidae</taxon>
        <taxon>Halteria</taxon>
    </lineage>
</organism>